<evidence type="ECO:0000313" key="6">
    <source>
        <dbReference type="Proteomes" id="UP000664277"/>
    </source>
</evidence>
<feature type="signal peptide" evidence="4">
    <location>
        <begin position="1"/>
        <end position="31"/>
    </location>
</feature>
<reference evidence="5" key="1">
    <citation type="submission" date="2021-02" db="EMBL/GenBank/DDBJ databases">
        <title>Genome-Resolved Metagenomics of a Microbial Community Performing Photosynthetic Biological Nutrient Removal.</title>
        <authorList>
            <person name="Mcdaniel E.A."/>
        </authorList>
    </citation>
    <scope>NUCLEOTIDE SEQUENCE</scope>
    <source>
        <strain evidence="5">UWPOB_OBS1</strain>
    </source>
</reference>
<evidence type="ECO:0000256" key="2">
    <source>
        <dbReference type="ARBA" id="ARBA00022803"/>
    </source>
</evidence>
<protein>
    <submittedName>
        <fullName evidence="5">Tetratricopeptide repeat protein</fullName>
    </submittedName>
</protein>
<accession>A0A8J7TMB5</accession>
<dbReference type="Proteomes" id="UP000664277">
    <property type="component" value="Unassembled WGS sequence"/>
</dbReference>
<dbReference type="SUPFAM" id="SSF48452">
    <property type="entry name" value="TPR-like"/>
    <property type="match status" value="3"/>
</dbReference>
<comment type="caution">
    <text evidence="5">The sequence shown here is derived from an EMBL/GenBank/DDBJ whole genome shotgun (WGS) entry which is preliminary data.</text>
</comment>
<evidence type="ECO:0000256" key="1">
    <source>
        <dbReference type="ARBA" id="ARBA00022737"/>
    </source>
</evidence>
<dbReference type="InterPro" id="IPR019734">
    <property type="entry name" value="TPR_rpt"/>
</dbReference>
<dbReference type="AlphaFoldDB" id="A0A8J7TMB5"/>
<name>A0A8J7TMB5_9BACT</name>
<feature type="repeat" description="TPR" evidence="3">
    <location>
        <begin position="78"/>
        <end position="111"/>
    </location>
</feature>
<dbReference type="Pfam" id="PF13432">
    <property type="entry name" value="TPR_16"/>
    <property type="match status" value="1"/>
</dbReference>
<dbReference type="PROSITE" id="PS50005">
    <property type="entry name" value="TPR"/>
    <property type="match status" value="1"/>
</dbReference>
<dbReference type="EMBL" id="JAFLCK010000005">
    <property type="protein sequence ID" value="MBN8659803.1"/>
    <property type="molecule type" value="Genomic_DNA"/>
</dbReference>
<feature type="chain" id="PRO_5035160304" evidence="4">
    <location>
        <begin position="32"/>
        <end position="399"/>
    </location>
</feature>
<keyword evidence="1" id="KW-0677">Repeat</keyword>
<dbReference type="PANTHER" id="PTHR45641">
    <property type="entry name" value="TETRATRICOPEPTIDE REPEAT PROTEIN (AFU_ORTHOLOGUE AFUA_6G03870)"/>
    <property type="match status" value="1"/>
</dbReference>
<evidence type="ECO:0000256" key="4">
    <source>
        <dbReference type="SAM" id="SignalP"/>
    </source>
</evidence>
<evidence type="ECO:0000256" key="3">
    <source>
        <dbReference type="PROSITE-ProRule" id="PRU00339"/>
    </source>
</evidence>
<proteinExistence type="predicted"/>
<gene>
    <name evidence="5" type="ORF">J0M35_05535</name>
</gene>
<dbReference type="SMART" id="SM00028">
    <property type="entry name" value="TPR"/>
    <property type="match status" value="4"/>
</dbReference>
<keyword evidence="2 3" id="KW-0802">TPR repeat</keyword>
<sequence>MISRGYLGAMRFFRFLILSALSLVLGSPCQALDSAAWHKNTKDGGRAYENGNFGEAEKLFKAALEDLKGAPQNDIRLAESYNNLAVLYVNRNQLAKAEPLFEKALKIKEAALGGSDKDVIALTSKLCVFYFNNGKKAQAQPLIDKMVNYGERETRQLIEISSAFSKLASYYSNHKQKLENAEIAIKQAEGETMSEAKSQAQETAVMLDNVGDAIKSQGDLVRQAERLYKSSLALRERSLPPQHAALSASLENLGRVYQAQGRTAMAEPLLRKSYEISLTTLGMERRETQKRMEALAQLFTQQGRLSEARALYTAALENKEKFKPSADFLAGYAALLVKEGRYSESLGYYSRAVKMQEALNGPQHASLAALLDAYAYALAKANKQSEANKISLRAKAIRS</sequence>
<dbReference type="InterPro" id="IPR011990">
    <property type="entry name" value="TPR-like_helical_dom_sf"/>
</dbReference>
<evidence type="ECO:0000313" key="5">
    <source>
        <dbReference type="EMBL" id="MBN8659803.1"/>
    </source>
</evidence>
<dbReference type="Pfam" id="PF13374">
    <property type="entry name" value="TPR_10"/>
    <property type="match status" value="1"/>
</dbReference>
<keyword evidence="4" id="KW-0732">Signal</keyword>
<dbReference type="Pfam" id="PF13424">
    <property type="entry name" value="TPR_12"/>
    <property type="match status" value="1"/>
</dbReference>
<dbReference type="Gene3D" id="1.25.40.10">
    <property type="entry name" value="Tetratricopeptide repeat domain"/>
    <property type="match status" value="2"/>
</dbReference>
<dbReference type="PANTHER" id="PTHR45641:SF19">
    <property type="entry name" value="NEPHROCYSTIN-3"/>
    <property type="match status" value="1"/>
</dbReference>
<organism evidence="5 6">
    <name type="scientific">Candidatus Obscuribacter phosphatis</name>
    <dbReference type="NCBI Taxonomy" id="1906157"/>
    <lineage>
        <taxon>Bacteria</taxon>
        <taxon>Bacillati</taxon>
        <taxon>Candidatus Melainabacteria</taxon>
        <taxon>Candidatus Obscuribacterales</taxon>
        <taxon>Candidatus Obscuribacteraceae</taxon>
        <taxon>Candidatus Obscuribacter</taxon>
    </lineage>
</organism>